<dbReference type="InterPro" id="IPR008753">
    <property type="entry name" value="Peptidase_M13_N"/>
</dbReference>
<dbReference type="Proteomes" id="UP000285301">
    <property type="component" value="Unassembled WGS sequence"/>
</dbReference>
<dbReference type="InterPro" id="IPR024079">
    <property type="entry name" value="MetalloPept_cat_dom_sf"/>
</dbReference>
<dbReference type="AlphaFoldDB" id="A0A443R616"/>
<dbReference type="InterPro" id="IPR000718">
    <property type="entry name" value="Peptidase_M13"/>
</dbReference>
<comment type="similarity">
    <text evidence="1">Belongs to the peptidase M13 family.</text>
</comment>
<dbReference type="Gene3D" id="3.40.390.10">
    <property type="entry name" value="Collagenase (Catalytic Domain)"/>
    <property type="match status" value="1"/>
</dbReference>
<keyword evidence="2" id="KW-0472">Membrane</keyword>
<comment type="caution">
    <text evidence="4">The sequence shown here is derived from an EMBL/GenBank/DDBJ whole genome shotgun (WGS) entry which is preliminary data.</text>
</comment>
<gene>
    <name evidence="4" type="ORF">B4U79_18066</name>
</gene>
<dbReference type="GO" id="GO:0004222">
    <property type="term" value="F:metalloendopeptidase activity"/>
    <property type="evidence" value="ECO:0007669"/>
    <property type="project" value="InterPro"/>
</dbReference>
<keyword evidence="2" id="KW-0812">Transmembrane</keyword>
<dbReference type="EMBL" id="NCKU01001996">
    <property type="protein sequence ID" value="RWS10705.1"/>
    <property type="molecule type" value="Genomic_DNA"/>
</dbReference>
<dbReference type="PANTHER" id="PTHR11733">
    <property type="entry name" value="ZINC METALLOPROTEASE FAMILY M13 NEPRILYSIN-RELATED"/>
    <property type="match status" value="1"/>
</dbReference>
<dbReference type="PROSITE" id="PS51885">
    <property type="entry name" value="NEPRILYSIN"/>
    <property type="match status" value="1"/>
</dbReference>
<evidence type="ECO:0000313" key="4">
    <source>
        <dbReference type="EMBL" id="RWS10705.1"/>
    </source>
</evidence>
<dbReference type="GO" id="GO:0005886">
    <property type="term" value="C:plasma membrane"/>
    <property type="evidence" value="ECO:0007669"/>
    <property type="project" value="TreeGrafter"/>
</dbReference>
<dbReference type="SUPFAM" id="SSF55486">
    <property type="entry name" value="Metalloproteases ('zincins'), catalytic domain"/>
    <property type="match status" value="1"/>
</dbReference>
<keyword evidence="2" id="KW-1133">Transmembrane helix</keyword>
<sequence>MNRNYIIAIVIILSVIVIIPIVFVVLKLEASCSNEQCKAIAKKLYENLNTRVDPCENFYEFACGGWKSRNPRLSEAIEWSAFSNLKHKIRNTMIGNECVKAIERANVLSIYEEILEDRSGNEKSVAAWKAKEFFTVCKDRAYQTEVTYRKFWWLFKSMGGFPLLNKSWSPDDYDWKQQYTFVNVKLSVQPFFGFSIIDSFDDDFPQKIIYVYSSSPLIKAHLEDDNIVKQESVSRFRKYLRRVLSILKSELSNEEIEHDINEIIDFDYEFAAALMKNALGKPKKLTIDEMNLRYSRIGFPWILSKIFNMSSVLIDRSELIYFEDEHFLNRLEHILNSYSNRIIANYIGVQVLNDFGEQFFEESANKEFDDNIMKEKCYEITEEIFHSALDYLYVKRFFDSNTLINIRTFLKLFKAALSTQIEKIDWISDESKQRAKIKASYTYSNDYFDAFQKHAELKRKAELRALNEHHKSYSFSQINDYFWTKEGN</sequence>
<dbReference type="Gene3D" id="1.10.1380.10">
    <property type="entry name" value="Neutral endopeptidase , domain2"/>
    <property type="match status" value="1"/>
</dbReference>
<evidence type="ECO:0000259" key="3">
    <source>
        <dbReference type="Pfam" id="PF05649"/>
    </source>
</evidence>
<dbReference type="InterPro" id="IPR042089">
    <property type="entry name" value="Peptidase_M13_dom_2"/>
</dbReference>
<accession>A0A443R616</accession>
<evidence type="ECO:0000256" key="2">
    <source>
        <dbReference type="SAM" id="Phobius"/>
    </source>
</evidence>
<dbReference type="Pfam" id="PF05649">
    <property type="entry name" value="Peptidase_M13_N"/>
    <property type="match status" value="1"/>
</dbReference>
<evidence type="ECO:0000313" key="5">
    <source>
        <dbReference type="Proteomes" id="UP000285301"/>
    </source>
</evidence>
<keyword evidence="5" id="KW-1185">Reference proteome</keyword>
<dbReference type="PANTHER" id="PTHR11733:SF167">
    <property type="entry name" value="FI17812P1-RELATED"/>
    <property type="match status" value="1"/>
</dbReference>
<dbReference type="GO" id="GO:0016485">
    <property type="term" value="P:protein processing"/>
    <property type="evidence" value="ECO:0007669"/>
    <property type="project" value="TreeGrafter"/>
</dbReference>
<proteinExistence type="inferred from homology"/>
<organism evidence="4 5">
    <name type="scientific">Dinothrombium tinctorium</name>
    <dbReference type="NCBI Taxonomy" id="1965070"/>
    <lineage>
        <taxon>Eukaryota</taxon>
        <taxon>Metazoa</taxon>
        <taxon>Ecdysozoa</taxon>
        <taxon>Arthropoda</taxon>
        <taxon>Chelicerata</taxon>
        <taxon>Arachnida</taxon>
        <taxon>Acari</taxon>
        <taxon>Acariformes</taxon>
        <taxon>Trombidiformes</taxon>
        <taxon>Prostigmata</taxon>
        <taxon>Anystina</taxon>
        <taxon>Parasitengona</taxon>
        <taxon>Trombidioidea</taxon>
        <taxon>Trombidiidae</taxon>
        <taxon>Dinothrombium</taxon>
    </lineage>
</organism>
<reference evidence="4 5" key="1">
    <citation type="journal article" date="2018" name="Gigascience">
        <title>Genomes of trombidid mites reveal novel predicted allergens and laterally-transferred genes associated with secondary metabolism.</title>
        <authorList>
            <person name="Dong X."/>
            <person name="Chaisiri K."/>
            <person name="Xia D."/>
            <person name="Armstrong S.D."/>
            <person name="Fang Y."/>
            <person name="Donnelly M.J."/>
            <person name="Kadowaki T."/>
            <person name="McGarry J.W."/>
            <person name="Darby A.C."/>
            <person name="Makepeace B.L."/>
        </authorList>
    </citation>
    <scope>NUCLEOTIDE SEQUENCE [LARGE SCALE GENOMIC DNA]</scope>
    <source>
        <strain evidence="4">UoL-WK</strain>
    </source>
</reference>
<evidence type="ECO:0000256" key="1">
    <source>
        <dbReference type="ARBA" id="ARBA00007357"/>
    </source>
</evidence>
<protein>
    <recommendedName>
        <fullName evidence="3">Peptidase M13 N-terminal domain-containing protein</fullName>
    </recommendedName>
</protein>
<dbReference type="OrthoDB" id="6516111at2759"/>
<feature type="transmembrane region" description="Helical" evidence="2">
    <location>
        <begin position="5"/>
        <end position="26"/>
    </location>
</feature>
<feature type="domain" description="Peptidase M13 N-terminal" evidence="3">
    <location>
        <begin position="54"/>
        <end position="440"/>
    </location>
</feature>
<name>A0A443R616_9ACAR</name>